<evidence type="ECO:0000256" key="1">
    <source>
        <dbReference type="SAM" id="MobiDB-lite"/>
    </source>
</evidence>
<dbReference type="AlphaFoldDB" id="A0A8T0UBW0"/>
<feature type="compositionally biased region" description="Basic residues" evidence="1">
    <location>
        <begin position="82"/>
        <end position="105"/>
    </location>
</feature>
<proteinExistence type="predicted"/>
<feature type="compositionally biased region" description="Basic residues" evidence="1">
    <location>
        <begin position="26"/>
        <end position="36"/>
    </location>
</feature>
<evidence type="ECO:0000313" key="2">
    <source>
        <dbReference type="EMBL" id="KAG2618194.1"/>
    </source>
</evidence>
<keyword evidence="3" id="KW-1185">Reference proteome</keyword>
<sequence>MASIWADNRGSHFFFPLRARRPARLRHPSRRRRLRSRPPPPAGFPLLLAARPLDDAFTSGDSLFLGEELEAGDARASPIRARATHAARCPARRRRTPRAPTRRSLPRRARVALLAPSAACLTPRRLSIEAHHSFVIVQFGQM</sequence>
<evidence type="ECO:0000313" key="3">
    <source>
        <dbReference type="Proteomes" id="UP000823388"/>
    </source>
</evidence>
<accession>A0A8T0UBW0</accession>
<dbReference type="Proteomes" id="UP000823388">
    <property type="component" value="Chromosome 3N"/>
</dbReference>
<dbReference type="EMBL" id="CM029042">
    <property type="protein sequence ID" value="KAG2618194.1"/>
    <property type="molecule type" value="Genomic_DNA"/>
</dbReference>
<name>A0A8T0UBW0_PANVG</name>
<reference evidence="2 3" key="1">
    <citation type="submission" date="2020-05" db="EMBL/GenBank/DDBJ databases">
        <title>WGS assembly of Panicum virgatum.</title>
        <authorList>
            <person name="Lovell J.T."/>
            <person name="Jenkins J."/>
            <person name="Shu S."/>
            <person name="Juenger T.E."/>
            <person name="Schmutz J."/>
        </authorList>
    </citation>
    <scope>NUCLEOTIDE SEQUENCE [LARGE SCALE GENOMIC DNA]</scope>
    <source>
        <strain evidence="3">cv. AP13</strain>
    </source>
</reference>
<protein>
    <submittedName>
        <fullName evidence="2">Uncharacterized protein</fullName>
    </submittedName>
</protein>
<organism evidence="2 3">
    <name type="scientific">Panicum virgatum</name>
    <name type="common">Blackwell switchgrass</name>
    <dbReference type="NCBI Taxonomy" id="38727"/>
    <lineage>
        <taxon>Eukaryota</taxon>
        <taxon>Viridiplantae</taxon>
        <taxon>Streptophyta</taxon>
        <taxon>Embryophyta</taxon>
        <taxon>Tracheophyta</taxon>
        <taxon>Spermatophyta</taxon>
        <taxon>Magnoliopsida</taxon>
        <taxon>Liliopsida</taxon>
        <taxon>Poales</taxon>
        <taxon>Poaceae</taxon>
        <taxon>PACMAD clade</taxon>
        <taxon>Panicoideae</taxon>
        <taxon>Panicodae</taxon>
        <taxon>Paniceae</taxon>
        <taxon>Panicinae</taxon>
        <taxon>Panicum</taxon>
        <taxon>Panicum sect. Hiantes</taxon>
    </lineage>
</organism>
<gene>
    <name evidence="2" type="ORF">PVAP13_3NG258244</name>
</gene>
<feature type="region of interest" description="Disordered" evidence="1">
    <location>
        <begin position="26"/>
        <end position="45"/>
    </location>
</feature>
<comment type="caution">
    <text evidence="2">The sequence shown here is derived from an EMBL/GenBank/DDBJ whole genome shotgun (WGS) entry which is preliminary data.</text>
</comment>
<feature type="region of interest" description="Disordered" evidence="1">
    <location>
        <begin position="75"/>
        <end position="105"/>
    </location>
</feature>